<sequence length="155" mass="17680">MAQHISRSRNDPRGRGLRGVLLPDLPRYKTRSQRFDNAVIDAYEPYLEHFRSELGALDIAVDIVPRMRLSHGASTWPEDVVADGAVPLGRLVPAGVDRQGRPTRPRIIVFRRPVELRTSSPQELEQMLRHIIVRLVAVYLNTVPEAIDPRFTWDV</sequence>
<keyword evidence="2" id="KW-1185">Reference proteome</keyword>
<name>A0ABQ6VFH1_9CORY</name>
<protein>
    <submittedName>
        <fullName evidence="1">Metallopeptidase family protein</fullName>
    </submittedName>
</protein>
<organism evidence="1 2">
    <name type="scientific">Corynebacterium zhongnanshanii</name>
    <dbReference type="NCBI Taxonomy" id="2768834"/>
    <lineage>
        <taxon>Bacteria</taxon>
        <taxon>Bacillati</taxon>
        <taxon>Actinomycetota</taxon>
        <taxon>Actinomycetes</taxon>
        <taxon>Mycobacteriales</taxon>
        <taxon>Corynebacteriaceae</taxon>
        <taxon>Corynebacterium</taxon>
    </lineage>
</organism>
<reference evidence="1 2" key="1">
    <citation type="submission" date="2019-10" db="EMBL/GenBank/DDBJ databases">
        <title>Corynebacterium sp novel species isolated from the respiratory tract of Marmot.</title>
        <authorList>
            <person name="Zhang G."/>
        </authorList>
    </citation>
    <scope>NUCLEOTIDE SEQUENCE [LARGE SCALE GENOMIC DNA]</scope>
    <source>
        <strain evidence="1 2">336</strain>
    </source>
</reference>
<dbReference type="CDD" id="cd12954">
    <property type="entry name" value="MMP_TTHA0227_like_1"/>
    <property type="match status" value="1"/>
</dbReference>
<dbReference type="Proteomes" id="UP000436181">
    <property type="component" value="Unassembled WGS sequence"/>
</dbReference>
<gene>
    <name evidence="1" type="ORF">F8377_02050</name>
</gene>
<accession>A0ABQ6VFH1</accession>
<comment type="caution">
    <text evidence="1">The sequence shown here is derived from an EMBL/GenBank/DDBJ whole genome shotgun (WGS) entry which is preliminary data.</text>
</comment>
<dbReference type="InterPro" id="IPR038555">
    <property type="entry name" value="Zincin_1_sf"/>
</dbReference>
<evidence type="ECO:0000313" key="1">
    <source>
        <dbReference type="EMBL" id="KAB3522969.1"/>
    </source>
</evidence>
<dbReference type="SUPFAM" id="SSF55486">
    <property type="entry name" value="Metalloproteases ('zincins'), catalytic domain"/>
    <property type="match status" value="1"/>
</dbReference>
<dbReference type="EMBL" id="WBZJ01000001">
    <property type="protein sequence ID" value="KAB3522969.1"/>
    <property type="molecule type" value="Genomic_DNA"/>
</dbReference>
<evidence type="ECO:0000313" key="2">
    <source>
        <dbReference type="Proteomes" id="UP000436181"/>
    </source>
</evidence>
<dbReference type="Gene3D" id="3.30.2010.20">
    <property type="match status" value="1"/>
</dbReference>
<dbReference type="RefSeq" id="WP_151843801.1">
    <property type="nucleotide sequence ID" value="NZ_WBZJ01000001.1"/>
</dbReference>
<proteinExistence type="predicted"/>